<proteinExistence type="predicted"/>
<reference evidence="1" key="1">
    <citation type="submission" date="2018-05" db="EMBL/GenBank/DDBJ databases">
        <authorList>
            <person name="Lanie J.A."/>
            <person name="Ng W.-L."/>
            <person name="Kazmierczak K.M."/>
            <person name="Andrzejewski T.M."/>
            <person name="Davidsen T.M."/>
            <person name="Wayne K.J."/>
            <person name="Tettelin H."/>
            <person name="Glass J.I."/>
            <person name="Rusch D."/>
            <person name="Podicherti R."/>
            <person name="Tsui H.-C.T."/>
            <person name="Winkler M.E."/>
        </authorList>
    </citation>
    <scope>NUCLEOTIDE SEQUENCE</scope>
</reference>
<protein>
    <submittedName>
        <fullName evidence="1">Uncharacterized protein</fullName>
    </submittedName>
</protein>
<accession>A0A381WAK5</accession>
<name>A0A381WAK5_9ZZZZ</name>
<dbReference type="EMBL" id="UINC01011057">
    <property type="protein sequence ID" value="SVA48953.1"/>
    <property type="molecule type" value="Genomic_DNA"/>
</dbReference>
<organism evidence="1">
    <name type="scientific">marine metagenome</name>
    <dbReference type="NCBI Taxonomy" id="408172"/>
    <lineage>
        <taxon>unclassified sequences</taxon>
        <taxon>metagenomes</taxon>
        <taxon>ecological metagenomes</taxon>
    </lineage>
</organism>
<dbReference type="AlphaFoldDB" id="A0A381WAK5"/>
<sequence length="31" mass="3206">MDPEIGIVLGLLVVAVGLFATRALPVDLVTI</sequence>
<feature type="non-terminal residue" evidence="1">
    <location>
        <position position="31"/>
    </location>
</feature>
<gene>
    <name evidence="1" type="ORF">METZ01_LOCUS101807</name>
</gene>
<evidence type="ECO:0000313" key="1">
    <source>
        <dbReference type="EMBL" id="SVA48953.1"/>
    </source>
</evidence>